<evidence type="ECO:0000313" key="1">
    <source>
        <dbReference type="EMBL" id="MEE6716123.1"/>
    </source>
</evidence>
<dbReference type="RefSeq" id="WP_331243917.1">
    <property type="nucleotide sequence ID" value="NZ_JAQSGJ010000027.1"/>
</dbReference>
<gene>
    <name evidence="1" type="ORF">PS435_09655</name>
</gene>
<comment type="caution">
    <text evidence="1">The sequence shown here is derived from an EMBL/GenBank/DDBJ whole genome shotgun (WGS) entry which is preliminary data.</text>
</comment>
<organism evidence="1 2">
    <name type="scientific">Schleiferilactobacillus harbinensis</name>
    <dbReference type="NCBI Taxonomy" id="304207"/>
    <lineage>
        <taxon>Bacteria</taxon>
        <taxon>Bacillati</taxon>
        <taxon>Bacillota</taxon>
        <taxon>Bacilli</taxon>
        <taxon>Lactobacillales</taxon>
        <taxon>Lactobacillaceae</taxon>
        <taxon>Schleiferilactobacillus</taxon>
    </lineage>
</organism>
<evidence type="ECO:0000313" key="2">
    <source>
        <dbReference type="Proteomes" id="UP001330016"/>
    </source>
</evidence>
<proteinExistence type="predicted"/>
<sequence>MIKYVVSFELLNKYVGKTEAGSNWVQFVKDKKQANVFDSKEDAQKDINKQPKSVRPLYHIEEL</sequence>
<protein>
    <recommendedName>
        <fullName evidence="3">DUF2188 domain-containing protein</fullName>
    </recommendedName>
</protein>
<name>A0ABU7T0J9_9LACO</name>
<evidence type="ECO:0008006" key="3">
    <source>
        <dbReference type="Google" id="ProtNLM"/>
    </source>
</evidence>
<keyword evidence="2" id="KW-1185">Reference proteome</keyword>
<accession>A0ABU7T0J9</accession>
<reference evidence="1 2" key="1">
    <citation type="submission" date="2023-02" db="EMBL/GenBank/DDBJ databases">
        <title>The predominant lactic acid bacteria and yeasts involved in the spontaneous fermentation of millet during the production of the traditional porridge Hausa koko in Ghana.</title>
        <authorList>
            <person name="Atter A."/>
            <person name="Diaz M."/>
        </authorList>
    </citation>
    <scope>NUCLEOTIDE SEQUENCE [LARGE SCALE GENOMIC DNA]</scope>
    <source>
        <strain evidence="1 2">FI11640</strain>
    </source>
</reference>
<dbReference type="Proteomes" id="UP001330016">
    <property type="component" value="Unassembled WGS sequence"/>
</dbReference>
<dbReference type="EMBL" id="JAQSGK010000027">
    <property type="protein sequence ID" value="MEE6716123.1"/>
    <property type="molecule type" value="Genomic_DNA"/>
</dbReference>